<gene>
    <name evidence="1" type="ORF">NC653_021213</name>
</gene>
<comment type="caution">
    <text evidence="1">The sequence shown here is derived from an EMBL/GenBank/DDBJ whole genome shotgun (WGS) entry which is preliminary data.</text>
</comment>
<evidence type="ECO:0000313" key="2">
    <source>
        <dbReference type="Proteomes" id="UP001164929"/>
    </source>
</evidence>
<sequence length="70" mass="8343">MELGKISKDNLSEVKLNGFKTEKRGTLGNIERENVKTRRRENVFSGREDRRIEEVDGEVFYFYKLKGRFE</sequence>
<dbReference type="Proteomes" id="UP001164929">
    <property type="component" value="Chromosome 8"/>
</dbReference>
<evidence type="ECO:0000313" key="1">
    <source>
        <dbReference type="EMBL" id="KAJ6988209.1"/>
    </source>
</evidence>
<dbReference type="AlphaFoldDB" id="A0AAD6QDK0"/>
<proteinExistence type="predicted"/>
<reference evidence="1" key="1">
    <citation type="journal article" date="2023" name="Mol. Ecol. Resour.">
        <title>Chromosome-level genome assembly of a triploid poplar Populus alba 'Berolinensis'.</title>
        <authorList>
            <person name="Chen S."/>
            <person name="Yu Y."/>
            <person name="Wang X."/>
            <person name="Wang S."/>
            <person name="Zhang T."/>
            <person name="Zhou Y."/>
            <person name="He R."/>
            <person name="Meng N."/>
            <person name="Wang Y."/>
            <person name="Liu W."/>
            <person name="Liu Z."/>
            <person name="Liu J."/>
            <person name="Guo Q."/>
            <person name="Huang H."/>
            <person name="Sederoff R.R."/>
            <person name="Wang G."/>
            <person name="Qu G."/>
            <person name="Chen S."/>
        </authorList>
    </citation>
    <scope>NUCLEOTIDE SEQUENCE</scope>
    <source>
        <strain evidence="1">SC-2020</strain>
    </source>
</reference>
<keyword evidence="2" id="KW-1185">Reference proteome</keyword>
<accession>A0AAD6QDK0</accession>
<protein>
    <submittedName>
        <fullName evidence="1">Uncharacterized protein</fullName>
    </submittedName>
</protein>
<dbReference type="EMBL" id="JAQIZT010000008">
    <property type="protein sequence ID" value="KAJ6988209.1"/>
    <property type="molecule type" value="Genomic_DNA"/>
</dbReference>
<name>A0AAD6QDK0_9ROSI</name>
<organism evidence="1 2">
    <name type="scientific">Populus alba x Populus x berolinensis</name>
    <dbReference type="NCBI Taxonomy" id="444605"/>
    <lineage>
        <taxon>Eukaryota</taxon>
        <taxon>Viridiplantae</taxon>
        <taxon>Streptophyta</taxon>
        <taxon>Embryophyta</taxon>
        <taxon>Tracheophyta</taxon>
        <taxon>Spermatophyta</taxon>
        <taxon>Magnoliopsida</taxon>
        <taxon>eudicotyledons</taxon>
        <taxon>Gunneridae</taxon>
        <taxon>Pentapetalae</taxon>
        <taxon>rosids</taxon>
        <taxon>fabids</taxon>
        <taxon>Malpighiales</taxon>
        <taxon>Salicaceae</taxon>
        <taxon>Saliceae</taxon>
        <taxon>Populus</taxon>
    </lineage>
</organism>